<dbReference type="AlphaFoldDB" id="L7L8Z6"/>
<feature type="signal peptide" evidence="1">
    <location>
        <begin position="1"/>
        <end position="23"/>
    </location>
</feature>
<dbReference type="RefSeq" id="WP_005936856.1">
    <property type="nucleotide sequence ID" value="NZ_ATVK01000043.1"/>
</dbReference>
<accession>L7L8Z6</accession>
<dbReference type="CDD" id="cd00198">
    <property type="entry name" value="vWFA"/>
    <property type="match status" value="1"/>
</dbReference>
<dbReference type="PANTHER" id="PTHR37947">
    <property type="entry name" value="BLL2462 PROTEIN"/>
    <property type="match status" value="1"/>
</dbReference>
<name>L7L8Z6_9ACTN</name>
<keyword evidence="1" id="KW-0732">Signal</keyword>
<dbReference type="PROSITE" id="PS50234">
    <property type="entry name" value="VWFA"/>
    <property type="match status" value="1"/>
</dbReference>
<feature type="domain" description="VWFA" evidence="2">
    <location>
        <begin position="41"/>
        <end position="205"/>
    </location>
</feature>
<protein>
    <recommendedName>
        <fullName evidence="2">VWFA domain-containing protein</fullName>
    </recommendedName>
</protein>
<dbReference type="SUPFAM" id="SSF53300">
    <property type="entry name" value="vWA-like"/>
    <property type="match status" value="1"/>
</dbReference>
<proteinExistence type="predicted"/>
<dbReference type="EMBL" id="BANT01000008">
    <property type="protein sequence ID" value="GAC56502.1"/>
    <property type="molecule type" value="Genomic_DNA"/>
</dbReference>
<dbReference type="OrthoDB" id="4227770at2"/>
<organism evidence="3 4">
    <name type="scientific">Gordonia hirsuta DSM 44140 = NBRC 16056</name>
    <dbReference type="NCBI Taxonomy" id="1121927"/>
    <lineage>
        <taxon>Bacteria</taxon>
        <taxon>Bacillati</taxon>
        <taxon>Actinomycetota</taxon>
        <taxon>Actinomycetes</taxon>
        <taxon>Mycobacteriales</taxon>
        <taxon>Gordoniaceae</taxon>
        <taxon>Gordonia</taxon>
    </lineage>
</organism>
<dbReference type="PROSITE" id="PS51257">
    <property type="entry name" value="PROKAR_LIPOPROTEIN"/>
    <property type="match status" value="1"/>
</dbReference>
<gene>
    <name evidence="3" type="ORF">GOHSU_08_00300</name>
</gene>
<dbReference type="Gene3D" id="3.40.50.410">
    <property type="entry name" value="von Willebrand factor, type A domain"/>
    <property type="match status" value="1"/>
</dbReference>
<evidence type="ECO:0000313" key="3">
    <source>
        <dbReference type="EMBL" id="GAC56502.1"/>
    </source>
</evidence>
<evidence type="ECO:0000313" key="4">
    <source>
        <dbReference type="Proteomes" id="UP000053405"/>
    </source>
</evidence>
<evidence type="ECO:0000259" key="2">
    <source>
        <dbReference type="PROSITE" id="PS50234"/>
    </source>
</evidence>
<dbReference type="STRING" id="1121927.GOHSU_08_00300"/>
<dbReference type="SMART" id="SM00327">
    <property type="entry name" value="VWA"/>
    <property type="match status" value="1"/>
</dbReference>
<dbReference type="InterPro" id="IPR036465">
    <property type="entry name" value="vWFA_dom_sf"/>
</dbReference>
<dbReference type="InterPro" id="IPR002035">
    <property type="entry name" value="VWF_A"/>
</dbReference>
<keyword evidence="4" id="KW-1185">Reference proteome</keyword>
<dbReference type="eggNOG" id="COG2304">
    <property type="taxonomic scope" value="Bacteria"/>
</dbReference>
<comment type="caution">
    <text evidence="3">The sequence shown here is derived from an EMBL/GenBank/DDBJ whole genome shotgun (WGS) entry which is preliminary data.</text>
</comment>
<sequence>MWRWQTMVVIAVALLALSGCSTQVEGTAHRSQDPSAAAAVPTVVVLDASESMTTDDAPGPRWTAAKTATQALVDSLPAGTRFGLVVFGADTPWQNAPEAQACADVKVVLPLGAVDAAGLAAALDGIVPQGRTPIGTALQQGAQLLPDTESSLVLISDGESNCAPDLCETAESIRTAKPDMRISAVGLRTDAPSLNCVADRAAASS</sequence>
<dbReference type="PANTHER" id="PTHR37947:SF1">
    <property type="entry name" value="BLL2462 PROTEIN"/>
    <property type="match status" value="1"/>
</dbReference>
<dbReference type="Proteomes" id="UP000053405">
    <property type="component" value="Unassembled WGS sequence"/>
</dbReference>
<feature type="chain" id="PRO_5038651600" description="VWFA domain-containing protein" evidence="1">
    <location>
        <begin position="24"/>
        <end position="205"/>
    </location>
</feature>
<dbReference type="Pfam" id="PF13519">
    <property type="entry name" value="VWA_2"/>
    <property type="match status" value="1"/>
</dbReference>
<evidence type="ECO:0000256" key="1">
    <source>
        <dbReference type="SAM" id="SignalP"/>
    </source>
</evidence>
<reference evidence="3 4" key="1">
    <citation type="submission" date="2012-12" db="EMBL/GenBank/DDBJ databases">
        <title>Whole genome shotgun sequence of Gordonia hirsuta NBRC 16056.</title>
        <authorList>
            <person name="Isaki-Nakamura S."/>
            <person name="Hosoyama A."/>
            <person name="Tsuchikane K."/>
            <person name="Katsumata H."/>
            <person name="Baba S."/>
            <person name="Yamazaki S."/>
            <person name="Fujita N."/>
        </authorList>
    </citation>
    <scope>NUCLEOTIDE SEQUENCE [LARGE SCALE GENOMIC DNA]</scope>
    <source>
        <strain evidence="3 4">NBRC 16056</strain>
    </source>
</reference>